<reference evidence="5 7" key="1">
    <citation type="submission" date="2014-10" db="EMBL/GenBank/DDBJ databases">
        <title>Draft genome of phytase producing Bacillus ginsengihumi strain M2.11.</title>
        <authorList>
            <person name="Toymentseva A."/>
            <person name="Boulygina E.A."/>
            <person name="Kazakov S.V."/>
            <person name="Kayumov I."/>
            <person name="Suleimanova A.D."/>
            <person name="Mardanova A.M."/>
            <person name="Maria S.N."/>
            <person name="Sergey M.Y."/>
            <person name="Sharipova M.R."/>
        </authorList>
    </citation>
    <scope>NUCLEOTIDE SEQUENCE [LARGE SCALE GENOMIC DNA]</scope>
    <source>
        <strain evidence="5 7">M2.11</strain>
    </source>
</reference>
<protein>
    <submittedName>
        <fullName evidence="5">Replication initiation and membrane attachment protein</fullName>
    </submittedName>
</protein>
<reference evidence="6" key="2">
    <citation type="submission" date="2020-02" db="EMBL/GenBank/DDBJ databases">
        <authorList>
            <person name="Feng H."/>
        </authorList>
    </citation>
    <scope>NUCLEOTIDE SEQUENCE [LARGE SCALE GENOMIC DNA]</scope>
    <source>
        <strain evidence="6">Gsoil 114</strain>
    </source>
</reference>
<dbReference type="InterPro" id="IPR006343">
    <property type="entry name" value="DnaB/C_C"/>
</dbReference>
<reference evidence="6 8" key="3">
    <citation type="submission" date="2020-03" db="EMBL/GenBank/DDBJ databases">
        <title>Bacillus aquiflavi sp. nov., isolated from yellow water of strong flavor Chinese baijiu in Yibin region of China.</title>
        <authorList>
            <person name="Xie J."/>
        </authorList>
    </citation>
    <scope>NUCLEOTIDE SEQUENCE [LARGE SCALE GENOMIC DNA]</scope>
    <source>
        <strain evidence="6 8">Gsoil 114</strain>
    </source>
</reference>
<evidence type="ECO:0000259" key="4">
    <source>
        <dbReference type="Pfam" id="PF25888"/>
    </source>
</evidence>
<accession>A0A0A6V8M8</accession>
<dbReference type="InterPro" id="IPR058660">
    <property type="entry name" value="WHD_DnaB"/>
</dbReference>
<evidence type="ECO:0000313" key="8">
    <source>
        <dbReference type="Proteomes" id="UP000476934"/>
    </source>
</evidence>
<feature type="compositionally biased region" description="Basic and acidic residues" evidence="2">
    <location>
        <begin position="411"/>
        <end position="426"/>
    </location>
</feature>
<evidence type="ECO:0000313" key="7">
    <source>
        <dbReference type="Proteomes" id="UP000030588"/>
    </source>
</evidence>
<feature type="region of interest" description="Disordered" evidence="2">
    <location>
        <begin position="411"/>
        <end position="448"/>
    </location>
</feature>
<dbReference type="Pfam" id="PF07261">
    <property type="entry name" value="DnaB_2"/>
    <property type="match status" value="1"/>
</dbReference>
<feature type="domain" description="DnaB/C C-terminal" evidence="3">
    <location>
        <begin position="334"/>
        <end position="395"/>
    </location>
</feature>
<comment type="similarity">
    <text evidence="1">Belongs to the DnaB/DnaD family.</text>
</comment>
<dbReference type="Proteomes" id="UP000030588">
    <property type="component" value="Unassembled WGS sequence"/>
</dbReference>
<comment type="caution">
    <text evidence="5">The sequence shown here is derived from an EMBL/GenBank/DDBJ whole genome shotgun (WGS) entry which is preliminary data.</text>
</comment>
<dbReference type="OrthoDB" id="2082007at2"/>
<sequence length="465" mass="55392">MKQIWNEIQPVDQYKIVLKGMLNHFDQKVMSLLYQPLIGPNCYSLYMTLWNEVEVNRLWSETWNHYHLMNFLHLNLQQIYEARLKLEGIGLLKTYTKNVDDVRTFIYELQPPLSPEQFFNDGFLNIFLYRQIGKTHFLKLKKFFSDQRVEASDFQDITRSFHDVFKTSIDEQMIYNEELQEISKLHGDEQFIARREAEQIKIENHHFNFDILFAELRDFMIPQRAITSEVKEAIIKLSYLYGINELDMKSILLSAVNAEQTIEIDELRKLARDWYQIEHQEGLPQLVDRIQPAMYRSSVKNEGDTEEEKLITYLETTSPRQVLMDISDGSEPAKADLQAIEDVMFQQQLPPGVMNVLIQYVLIKTDMKLTKNYLEKVASHWARKKLKTVKEAMEFAIKEDRQYKQWVNTKDNKTQRRKPVRTEKLPDWFAEENNEKAAQKEIQNTESLEEKRKRLEQIRNQYKKG</sequence>
<dbReference type="EMBL" id="JRUN01000062">
    <property type="protein sequence ID" value="KHD84405.1"/>
    <property type="molecule type" value="Genomic_DNA"/>
</dbReference>
<evidence type="ECO:0000313" key="6">
    <source>
        <dbReference type="EMBL" id="NEY21121.1"/>
    </source>
</evidence>
<dbReference type="RefSeq" id="WP_025730562.1">
    <property type="nucleotide sequence ID" value="NZ_JAAIWK010000026.1"/>
</dbReference>
<keyword evidence="8" id="KW-1185">Reference proteome</keyword>
<evidence type="ECO:0000259" key="3">
    <source>
        <dbReference type="Pfam" id="PF07261"/>
    </source>
</evidence>
<organism evidence="5 7">
    <name type="scientific">Heyndrickxia ginsengihumi</name>
    <dbReference type="NCBI Taxonomy" id="363870"/>
    <lineage>
        <taxon>Bacteria</taxon>
        <taxon>Bacillati</taxon>
        <taxon>Bacillota</taxon>
        <taxon>Bacilli</taxon>
        <taxon>Bacillales</taxon>
        <taxon>Bacillaceae</taxon>
        <taxon>Heyndrickxia</taxon>
    </lineage>
</organism>
<feature type="domain" description="Replicative helicase loading/DNA remodeling protein DnaB N-terminal winged helix" evidence="4">
    <location>
        <begin position="8"/>
        <end position="269"/>
    </location>
</feature>
<evidence type="ECO:0000313" key="5">
    <source>
        <dbReference type="EMBL" id="KHD84405.1"/>
    </source>
</evidence>
<dbReference type="EMBL" id="JAAIWK010000026">
    <property type="protein sequence ID" value="NEY21121.1"/>
    <property type="molecule type" value="Genomic_DNA"/>
</dbReference>
<gene>
    <name evidence="6" type="ORF">G4D61_14320</name>
    <name evidence="5" type="ORF">NG54_15700</name>
</gene>
<dbReference type="Pfam" id="PF25888">
    <property type="entry name" value="WHD_DnaB"/>
    <property type="match status" value="1"/>
</dbReference>
<dbReference type="AlphaFoldDB" id="A0A0A6V8M8"/>
<dbReference type="Proteomes" id="UP000476934">
    <property type="component" value="Unassembled WGS sequence"/>
</dbReference>
<evidence type="ECO:0000256" key="1">
    <source>
        <dbReference type="ARBA" id="ARBA00093462"/>
    </source>
</evidence>
<proteinExistence type="inferred from homology"/>
<evidence type="ECO:0000256" key="2">
    <source>
        <dbReference type="SAM" id="MobiDB-lite"/>
    </source>
</evidence>
<name>A0A0A6V8M8_9BACI</name>
<dbReference type="STRING" id="363870.NG54_15700"/>